<dbReference type="RefSeq" id="WP_175361766.1">
    <property type="nucleotide sequence ID" value="NZ_JABFMR010000002.1"/>
</dbReference>
<reference evidence="1 2" key="1">
    <citation type="journal article" date="2020" name="Front. Plant Sci.">
        <title>Isolation of Rhizosphere Bacteria That Improve Quality and Water Stress Tolerance in Greenhouse Ornamentals.</title>
        <authorList>
            <person name="Nordstedt N.P."/>
            <person name="Jones M.L."/>
        </authorList>
    </citation>
    <scope>NUCLEOTIDE SEQUENCE [LARGE SCALE GENOMIC DNA]</scope>
    <source>
        <strain evidence="1 2">C7D2</strain>
    </source>
</reference>
<dbReference type="EMBL" id="JABFMR010000002">
    <property type="protein sequence ID" value="NUT85679.1"/>
    <property type="molecule type" value="Genomic_DNA"/>
</dbReference>
<gene>
    <name evidence="1" type="ORF">HNO91_04565</name>
</gene>
<accession>A0A7Y6DG42</accession>
<proteinExistence type="predicted"/>
<evidence type="ECO:0000313" key="2">
    <source>
        <dbReference type="Proteomes" id="UP000536720"/>
    </source>
</evidence>
<evidence type="ECO:0000313" key="1">
    <source>
        <dbReference type="EMBL" id="NUT85679.1"/>
    </source>
</evidence>
<organism evidence="1 2">
    <name type="scientific">Pseudomonas corrugata</name>
    <dbReference type="NCBI Taxonomy" id="47879"/>
    <lineage>
        <taxon>Bacteria</taxon>
        <taxon>Pseudomonadati</taxon>
        <taxon>Pseudomonadota</taxon>
        <taxon>Gammaproteobacteria</taxon>
        <taxon>Pseudomonadales</taxon>
        <taxon>Pseudomonadaceae</taxon>
        <taxon>Pseudomonas</taxon>
    </lineage>
</organism>
<name>A0A7Y6DG42_9PSED</name>
<protein>
    <submittedName>
        <fullName evidence="1">Uncharacterized protein</fullName>
    </submittedName>
</protein>
<comment type="caution">
    <text evidence="1">The sequence shown here is derived from an EMBL/GenBank/DDBJ whole genome shotgun (WGS) entry which is preliminary data.</text>
</comment>
<dbReference type="AlphaFoldDB" id="A0A7Y6DG42"/>
<sequence>MDQLGYAWTGAQRKTLERYAHFLGSLRSILDNISGAFERRRSAGHQPSVLAMDSRWNNAFFNGQYLSALWRYVNELKMSLKKDVDVLAVFSRDALDITARFSRREAIEHVDFRLFSLSRSARWLLAPPTKVEDLTHELYLRFINHRSAIRQWVFRFDELYRESLGLTPAFTSAMDHRACRCHTQPSVAQMLFQEAITTPAWNLVYSSRDASIRAMEYKADIALLFKAFKNLNGQMGLLAQDLYQRMEDVVLTLRRASYAVRLGELNSKLSAAMKALGQCMALLEDFENWLRK</sequence>
<dbReference type="Proteomes" id="UP000536720">
    <property type="component" value="Unassembled WGS sequence"/>
</dbReference>